<keyword evidence="7" id="KW-0408">Iron</keyword>
<evidence type="ECO:0000256" key="7">
    <source>
        <dbReference type="ARBA" id="ARBA00023004"/>
    </source>
</evidence>
<feature type="transmembrane region" description="Helical" evidence="12">
    <location>
        <begin position="440"/>
        <end position="460"/>
    </location>
</feature>
<comment type="subcellular location">
    <subcellularLocation>
        <location evidence="2">Membrane</location>
        <topology evidence="2">Multi-pass membrane protein</topology>
    </subcellularLocation>
</comment>
<evidence type="ECO:0000313" key="13">
    <source>
        <dbReference type="EMBL" id="KAK7204045.1"/>
    </source>
</evidence>
<feature type="transmembrane region" description="Helical" evidence="12">
    <location>
        <begin position="149"/>
        <end position="169"/>
    </location>
</feature>
<dbReference type="GeneID" id="90036361"/>
<keyword evidence="14" id="KW-1185">Reference proteome</keyword>
<sequence>MVKELARPALFFAHNARLQQALLFGKTCSRSDISATAGRPFTALSATRAREFNETLALAAKSAGGSSGLGSFGLLAAGGAGAGKMMYNKSRQFSSLATRSSSSSGSFARRMFSTSRQLLNSIASPATAAPVTDTTAAPRVKKVLTDRSVGVWLIGTSFLVFGIVVIGGLTRLTESGLSITEWKPVTGSIPPLTQQDWEAEFEKYRASPEFKLLNSNMTLDEFKFIFFMEWSHRLWGRMIGLVFVLPGAYFIARGRVSARVTKRIAAIAGLIGFQGFIGWWMVKSGLSDHFLADDGIDGKYKDSHPRVSQYRLATHLGLAFVVYLSMLWTGLEVLKENKWMKSPQEAVALASKLSNPALRKYKLLAAGLLALVFTTAMSGAFVAGLDAGLIYNDFPFMGEGLIPPTSEIFSTYYSRSRDDSDLIWRNMLENPATVQLEHRILATTSFCSIVAFHIYSTLLNKRGLLPRSVFKASHGVIGFVTLQVALGISTLWYLVPIPLAAAHQATSLALLTEVLILCIRLRKPRAEVLQLLQKRNAAAAAATPVKPQVLMP</sequence>
<gene>
    <name evidence="13" type="ORF">BZA70DRAFT_259041</name>
</gene>
<evidence type="ECO:0000256" key="3">
    <source>
        <dbReference type="ARBA" id="ARBA00022692"/>
    </source>
</evidence>
<evidence type="ECO:0000256" key="12">
    <source>
        <dbReference type="SAM" id="Phobius"/>
    </source>
</evidence>
<reference evidence="13 14" key="1">
    <citation type="submission" date="2024-03" db="EMBL/GenBank/DDBJ databases">
        <title>Genome-scale model development and genomic sequencing of the oleaginous clade Lipomyces.</title>
        <authorList>
            <consortium name="Lawrence Berkeley National Laboratory"/>
            <person name="Czajka J.J."/>
            <person name="Han Y."/>
            <person name="Kim J."/>
            <person name="Mondo S.J."/>
            <person name="Hofstad B.A."/>
            <person name="Robles A."/>
            <person name="Haridas S."/>
            <person name="Riley R."/>
            <person name="LaButti K."/>
            <person name="Pangilinan J."/>
            <person name="Andreopoulos W."/>
            <person name="Lipzen A."/>
            <person name="Yan J."/>
            <person name="Wang M."/>
            <person name="Ng V."/>
            <person name="Grigoriev I.V."/>
            <person name="Spatafora J.W."/>
            <person name="Magnuson J.K."/>
            <person name="Baker S.E."/>
            <person name="Pomraning K.R."/>
        </authorList>
    </citation>
    <scope>NUCLEOTIDE SEQUENCE [LARGE SCALE GENOMIC DNA]</scope>
    <source>
        <strain evidence="13 14">Phaff 52-87</strain>
    </source>
</reference>
<evidence type="ECO:0000256" key="8">
    <source>
        <dbReference type="ARBA" id="ARBA00023133"/>
    </source>
</evidence>
<dbReference type="Pfam" id="PF02628">
    <property type="entry name" value="COX15-CtaA"/>
    <property type="match status" value="1"/>
</dbReference>
<evidence type="ECO:0000256" key="9">
    <source>
        <dbReference type="ARBA" id="ARBA00023136"/>
    </source>
</evidence>
<organism evidence="13 14">
    <name type="scientific">Myxozyma melibiosi</name>
    <dbReference type="NCBI Taxonomy" id="54550"/>
    <lineage>
        <taxon>Eukaryota</taxon>
        <taxon>Fungi</taxon>
        <taxon>Dikarya</taxon>
        <taxon>Ascomycota</taxon>
        <taxon>Saccharomycotina</taxon>
        <taxon>Lipomycetes</taxon>
        <taxon>Lipomycetales</taxon>
        <taxon>Lipomycetaceae</taxon>
        <taxon>Myxozyma</taxon>
    </lineage>
</organism>
<feature type="transmembrane region" description="Helical" evidence="12">
    <location>
        <begin position="472"/>
        <end position="495"/>
    </location>
</feature>
<dbReference type="EMBL" id="JBBJBU010000009">
    <property type="protein sequence ID" value="KAK7204045.1"/>
    <property type="molecule type" value="Genomic_DNA"/>
</dbReference>
<feature type="transmembrane region" description="Helical" evidence="12">
    <location>
        <begin position="234"/>
        <end position="252"/>
    </location>
</feature>
<feature type="transmembrane region" description="Helical" evidence="12">
    <location>
        <begin position="501"/>
        <end position="521"/>
    </location>
</feature>
<evidence type="ECO:0000256" key="4">
    <source>
        <dbReference type="ARBA" id="ARBA00022723"/>
    </source>
</evidence>
<keyword evidence="5 12" id="KW-1133">Transmembrane helix</keyword>
<proteinExistence type="inferred from homology"/>
<evidence type="ECO:0000313" key="14">
    <source>
        <dbReference type="Proteomes" id="UP001498771"/>
    </source>
</evidence>
<evidence type="ECO:0000256" key="2">
    <source>
        <dbReference type="ARBA" id="ARBA00004141"/>
    </source>
</evidence>
<keyword evidence="4" id="KW-0479">Metal-binding</keyword>
<keyword evidence="9 12" id="KW-0472">Membrane</keyword>
<name>A0ABR1F2H7_9ASCO</name>
<feature type="transmembrane region" description="Helical" evidence="12">
    <location>
        <begin position="312"/>
        <end position="331"/>
    </location>
</feature>
<keyword evidence="8" id="KW-0350">Heme biosynthesis</keyword>
<dbReference type="InterPro" id="IPR023754">
    <property type="entry name" value="HemeA_Synthase_type2"/>
</dbReference>
<evidence type="ECO:0000256" key="5">
    <source>
        <dbReference type="ARBA" id="ARBA00022989"/>
    </source>
</evidence>
<comment type="cofactor">
    <cofactor evidence="1">
        <name>heme b</name>
        <dbReference type="ChEBI" id="CHEBI:60344"/>
    </cofactor>
</comment>
<dbReference type="HAMAP" id="MF_01665">
    <property type="entry name" value="HemeA_synth_type2"/>
    <property type="match status" value="1"/>
</dbReference>
<comment type="pathway">
    <text evidence="10">Porphyrin-containing compound metabolism; heme A biosynthesis; heme A from heme O: step 1/1.</text>
</comment>
<keyword evidence="3 12" id="KW-0812">Transmembrane</keyword>
<evidence type="ECO:0000256" key="11">
    <source>
        <dbReference type="ARBA" id="ARBA00048044"/>
    </source>
</evidence>
<feature type="transmembrane region" description="Helical" evidence="12">
    <location>
        <begin position="363"/>
        <end position="385"/>
    </location>
</feature>
<keyword evidence="6" id="KW-0560">Oxidoreductase</keyword>
<evidence type="ECO:0000256" key="6">
    <source>
        <dbReference type="ARBA" id="ARBA00023002"/>
    </source>
</evidence>
<dbReference type="InterPro" id="IPR003780">
    <property type="entry name" value="COX15/CtaA_fam"/>
</dbReference>
<feature type="transmembrane region" description="Helical" evidence="12">
    <location>
        <begin position="264"/>
        <end position="282"/>
    </location>
</feature>
<protein>
    <submittedName>
        <fullName evidence="13">Cytochrome oxidase assembly protein-domain-containing protein</fullName>
    </submittedName>
</protein>
<evidence type="ECO:0000256" key="10">
    <source>
        <dbReference type="ARBA" id="ARBA00044501"/>
    </source>
</evidence>
<dbReference type="RefSeq" id="XP_064767078.1">
    <property type="nucleotide sequence ID" value="XM_064910849.1"/>
</dbReference>
<comment type="caution">
    <text evidence="13">The sequence shown here is derived from an EMBL/GenBank/DDBJ whole genome shotgun (WGS) entry which is preliminary data.</text>
</comment>
<accession>A0ABR1F2H7</accession>
<evidence type="ECO:0000256" key="1">
    <source>
        <dbReference type="ARBA" id="ARBA00001970"/>
    </source>
</evidence>
<dbReference type="PANTHER" id="PTHR23289:SF2">
    <property type="entry name" value="CYTOCHROME C OXIDASE ASSEMBLY PROTEIN COX15 HOMOLOG"/>
    <property type="match status" value="1"/>
</dbReference>
<dbReference type="PANTHER" id="PTHR23289">
    <property type="entry name" value="CYTOCHROME C OXIDASE ASSEMBLY PROTEIN COX15"/>
    <property type="match status" value="1"/>
</dbReference>
<comment type="catalytic activity">
    <reaction evidence="11">
        <text>Fe(II)-heme o + 2 A + H2O = Fe(II)-heme a + 2 AH2</text>
        <dbReference type="Rhea" id="RHEA:63388"/>
        <dbReference type="ChEBI" id="CHEBI:13193"/>
        <dbReference type="ChEBI" id="CHEBI:15377"/>
        <dbReference type="ChEBI" id="CHEBI:17499"/>
        <dbReference type="ChEBI" id="CHEBI:60530"/>
        <dbReference type="ChEBI" id="CHEBI:61715"/>
        <dbReference type="EC" id="1.17.99.9"/>
    </reaction>
    <physiologicalReaction direction="left-to-right" evidence="11">
        <dbReference type="Rhea" id="RHEA:63389"/>
    </physiologicalReaction>
</comment>
<dbReference type="Proteomes" id="UP001498771">
    <property type="component" value="Unassembled WGS sequence"/>
</dbReference>